<evidence type="ECO:0000313" key="2">
    <source>
        <dbReference type="EMBL" id="SKB73888.1"/>
    </source>
</evidence>
<dbReference type="InterPro" id="IPR018490">
    <property type="entry name" value="cNMP-bd_dom_sf"/>
</dbReference>
<evidence type="ECO:0000313" key="3">
    <source>
        <dbReference type="Proteomes" id="UP000191112"/>
    </source>
</evidence>
<dbReference type="Gene3D" id="2.60.120.10">
    <property type="entry name" value="Jelly Rolls"/>
    <property type="match status" value="1"/>
</dbReference>
<dbReference type="CDD" id="cd00038">
    <property type="entry name" value="CAP_ED"/>
    <property type="match status" value="1"/>
</dbReference>
<dbReference type="EMBL" id="FUYZ01000002">
    <property type="protein sequence ID" value="SKB73888.1"/>
    <property type="molecule type" value="Genomic_DNA"/>
</dbReference>
<dbReference type="GO" id="GO:0016301">
    <property type="term" value="F:kinase activity"/>
    <property type="evidence" value="ECO:0007669"/>
    <property type="project" value="UniProtKB-KW"/>
</dbReference>
<dbReference type="SUPFAM" id="SSF51206">
    <property type="entry name" value="cAMP-binding domain-like"/>
    <property type="match status" value="1"/>
</dbReference>
<organism evidence="2 3">
    <name type="scientific">Soonwooa buanensis</name>
    <dbReference type="NCBI Taxonomy" id="619805"/>
    <lineage>
        <taxon>Bacteria</taxon>
        <taxon>Pseudomonadati</taxon>
        <taxon>Bacteroidota</taxon>
        <taxon>Flavobacteriia</taxon>
        <taxon>Flavobacteriales</taxon>
        <taxon>Weeksellaceae</taxon>
        <taxon>Chryseobacterium group</taxon>
        <taxon>Soonwooa</taxon>
    </lineage>
</organism>
<protein>
    <submittedName>
        <fullName evidence="2">cAMP-binding domain of CRP or a regulatory subunit of cAMP-dependent protein kinases</fullName>
    </submittedName>
</protein>
<keyword evidence="2" id="KW-0808">Transferase</keyword>
<evidence type="ECO:0000259" key="1">
    <source>
        <dbReference type="Pfam" id="PF00027"/>
    </source>
</evidence>
<reference evidence="2 3" key="1">
    <citation type="submission" date="2017-02" db="EMBL/GenBank/DDBJ databases">
        <authorList>
            <person name="Peterson S.W."/>
        </authorList>
    </citation>
    <scope>NUCLEOTIDE SEQUENCE [LARGE SCALE GENOMIC DNA]</scope>
    <source>
        <strain evidence="2 3">DSM 22323</strain>
    </source>
</reference>
<dbReference type="InterPro" id="IPR014710">
    <property type="entry name" value="RmlC-like_jellyroll"/>
</dbReference>
<name>A0A1T5DQ38_9FLAO</name>
<proteinExistence type="predicted"/>
<sequence length="196" mass="22975">MSFKELLKEKILSYGTYFDDDVLEAGLQKFKTIKLNAGDHLINSGDVISELFIAEKSISRAYRISENGEEQTLWIEPEMSFLTDMESFRRGTTNQMNVQLYEDSDVMYIEREDLVELYAKHHQWSLFGISLAEEYLIYVFKITNMMFANDATSNYQLIAQYYPRFLDIVPLKHIASRLNVTPITISRIRNDKQKKK</sequence>
<dbReference type="Pfam" id="PF00027">
    <property type="entry name" value="cNMP_binding"/>
    <property type="match status" value="1"/>
</dbReference>
<dbReference type="InterPro" id="IPR000595">
    <property type="entry name" value="cNMP-bd_dom"/>
</dbReference>
<dbReference type="Proteomes" id="UP000191112">
    <property type="component" value="Unassembled WGS sequence"/>
</dbReference>
<accession>A0A1T5DQ38</accession>
<gene>
    <name evidence="2" type="ORF">SAMN05660477_00925</name>
</gene>
<dbReference type="RefSeq" id="WP_079666198.1">
    <property type="nucleotide sequence ID" value="NZ_FUYZ01000002.1"/>
</dbReference>
<feature type="domain" description="Cyclic nucleotide-binding" evidence="1">
    <location>
        <begin position="34"/>
        <end position="121"/>
    </location>
</feature>
<dbReference type="OrthoDB" id="663011at2"/>
<dbReference type="AlphaFoldDB" id="A0A1T5DQ38"/>
<keyword evidence="3" id="KW-1185">Reference proteome</keyword>
<keyword evidence="2" id="KW-0418">Kinase</keyword>
<dbReference type="STRING" id="619805.SAMN05660477_00925"/>